<evidence type="ECO:0000313" key="1">
    <source>
        <dbReference type="EMBL" id="MCI52291.1"/>
    </source>
</evidence>
<dbReference type="Proteomes" id="UP000265520">
    <property type="component" value="Unassembled WGS sequence"/>
</dbReference>
<protein>
    <submittedName>
        <fullName evidence="1">Uncharacterized protein</fullName>
    </submittedName>
</protein>
<feature type="non-terminal residue" evidence="1">
    <location>
        <position position="1"/>
    </location>
</feature>
<name>A0A392STX0_9FABA</name>
<dbReference type="EMBL" id="LXQA010445074">
    <property type="protein sequence ID" value="MCI52291.1"/>
    <property type="molecule type" value="Genomic_DNA"/>
</dbReference>
<dbReference type="AlphaFoldDB" id="A0A392STX0"/>
<proteinExistence type="predicted"/>
<organism evidence="1 2">
    <name type="scientific">Trifolium medium</name>
    <dbReference type="NCBI Taxonomy" id="97028"/>
    <lineage>
        <taxon>Eukaryota</taxon>
        <taxon>Viridiplantae</taxon>
        <taxon>Streptophyta</taxon>
        <taxon>Embryophyta</taxon>
        <taxon>Tracheophyta</taxon>
        <taxon>Spermatophyta</taxon>
        <taxon>Magnoliopsida</taxon>
        <taxon>eudicotyledons</taxon>
        <taxon>Gunneridae</taxon>
        <taxon>Pentapetalae</taxon>
        <taxon>rosids</taxon>
        <taxon>fabids</taxon>
        <taxon>Fabales</taxon>
        <taxon>Fabaceae</taxon>
        <taxon>Papilionoideae</taxon>
        <taxon>50 kb inversion clade</taxon>
        <taxon>NPAAA clade</taxon>
        <taxon>Hologalegina</taxon>
        <taxon>IRL clade</taxon>
        <taxon>Trifolieae</taxon>
        <taxon>Trifolium</taxon>
    </lineage>
</organism>
<comment type="caution">
    <text evidence="1">The sequence shown here is derived from an EMBL/GenBank/DDBJ whole genome shotgun (WGS) entry which is preliminary data.</text>
</comment>
<keyword evidence="2" id="KW-1185">Reference proteome</keyword>
<sequence>GPVVIAARLGREDHGSIPATAIGRRLKPLDVRIDI</sequence>
<reference evidence="1 2" key="1">
    <citation type="journal article" date="2018" name="Front. Plant Sci.">
        <title>Red Clover (Trifolium pratense) and Zigzag Clover (T. medium) - A Picture of Genomic Similarities and Differences.</title>
        <authorList>
            <person name="Dluhosova J."/>
            <person name="Istvanek J."/>
            <person name="Nedelnik J."/>
            <person name="Repkova J."/>
        </authorList>
    </citation>
    <scope>NUCLEOTIDE SEQUENCE [LARGE SCALE GENOMIC DNA]</scope>
    <source>
        <strain evidence="2">cv. 10/8</strain>
        <tissue evidence="1">Leaf</tissue>
    </source>
</reference>
<accession>A0A392STX0</accession>
<evidence type="ECO:0000313" key="2">
    <source>
        <dbReference type="Proteomes" id="UP000265520"/>
    </source>
</evidence>